<sequence length="110" mass="12435">MRFDAVQNYTYRDGGNEYTESLAQQGSELSAGGLMTVISNGSILFQATKLTAKGALDVAAKGGYLYAQAMEESSHYEKKEVKRKWWGKKTEVKQTRHDVVNKVTEFFCRR</sequence>
<proteinExistence type="predicted"/>
<evidence type="ECO:0008006" key="3">
    <source>
        <dbReference type="Google" id="ProtNLM"/>
    </source>
</evidence>
<evidence type="ECO:0000313" key="1">
    <source>
        <dbReference type="EMBL" id="SUI76342.1"/>
    </source>
</evidence>
<gene>
    <name evidence="1" type="ORF">NCTC11544_03815</name>
</gene>
<dbReference type="Proteomes" id="UP000255529">
    <property type="component" value="Unassembled WGS sequence"/>
</dbReference>
<dbReference type="EMBL" id="UGYN01000002">
    <property type="protein sequence ID" value="SUI76342.1"/>
    <property type="molecule type" value="Genomic_DNA"/>
</dbReference>
<dbReference type="AlphaFoldDB" id="A0A380A9E0"/>
<name>A0A380A9E0_9GAMM</name>
<accession>A0A380A9E0</accession>
<evidence type="ECO:0000313" key="2">
    <source>
        <dbReference type="Proteomes" id="UP000255529"/>
    </source>
</evidence>
<protein>
    <recommendedName>
        <fullName evidence="3">Filamentous hemagglutinin</fullName>
    </recommendedName>
</protein>
<organism evidence="1 2">
    <name type="scientific">Serratia quinivorans</name>
    <dbReference type="NCBI Taxonomy" id="137545"/>
    <lineage>
        <taxon>Bacteria</taxon>
        <taxon>Pseudomonadati</taxon>
        <taxon>Pseudomonadota</taxon>
        <taxon>Gammaproteobacteria</taxon>
        <taxon>Enterobacterales</taxon>
        <taxon>Yersiniaceae</taxon>
        <taxon>Serratia</taxon>
    </lineage>
</organism>
<reference evidence="1 2" key="1">
    <citation type="submission" date="2018-06" db="EMBL/GenBank/DDBJ databases">
        <authorList>
            <consortium name="Pathogen Informatics"/>
            <person name="Doyle S."/>
        </authorList>
    </citation>
    <scope>NUCLEOTIDE SEQUENCE [LARGE SCALE GENOMIC DNA]</scope>
    <source>
        <strain evidence="1 2">NCTC11544</strain>
    </source>
</reference>